<protein>
    <submittedName>
        <fullName evidence="1">SFRICE_004430</fullName>
    </submittedName>
</protein>
<evidence type="ECO:0000313" key="1">
    <source>
        <dbReference type="EMBL" id="SOQ39383.1"/>
    </source>
</evidence>
<sequence length="308" mass="34017">MDIQRTAPDPHRVAQWTNNSTANCGMSSRRRYFGTDTTFKPPKGEYSFLKGRQGLLLLWCCGCPWTAQFAYHQVTRLFICLLFHKRATSHNNMSMEWRRQQVLGEENHPMTSPALGEARGSVRLLLTKNRSSGSGISPTGPHRWWSDGSLRRARNATRRTYGSGSVRAVSYPCRRPQARTYGGRRSSCDPRRPESLATVGAIFSCVVVTNIQVHIHMTPRPETTICGSHKELLRAGIEPATRCAAASCPATAPTVQSVPAFVLLVKVHGGENHPMTSLALGEARGSVRILLTINHPCFSNQSPGKPAR</sequence>
<accession>A0A2H1VEW3</accession>
<dbReference type="EMBL" id="ODYU01002200">
    <property type="protein sequence ID" value="SOQ39383.1"/>
    <property type="molecule type" value="Genomic_DNA"/>
</dbReference>
<gene>
    <name evidence="1" type="ORF">SFRICE_004430</name>
</gene>
<proteinExistence type="predicted"/>
<dbReference type="AlphaFoldDB" id="A0A2H1VEW3"/>
<organism evidence="1">
    <name type="scientific">Spodoptera frugiperda</name>
    <name type="common">Fall armyworm</name>
    <dbReference type="NCBI Taxonomy" id="7108"/>
    <lineage>
        <taxon>Eukaryota</taxon>
        <taxon>Metazoa</taxon>
        <taxon>Ecdysozoa</taxon>
        <taxon>Arthropoda</taxon>
        <taxon>Hexapoda</taxon>
        <taxon>Insecta</taxon>
        <taxon>Pterygota</taxon>
        <taxon>Neoptera</taxon>
        <taxon>Endopterygota</taxon>
        <taxon>Lepidoptera</taxon>
        <taxon>Glossata</taxon>
        <taxon>Ditrysia</taxon>
        <taxon>Noctuoidea</taxon>
        <taxon>Noctuidae</taxon>
        <taxon>Amphipyrinae</taxon>
        <taxon>Spodoptera</taxon>
    </lineage>
</organism>
<name>A0A2H1VEW3_SPOFR</name>
<reference evidence="1" key="1">
    <citation type="submission" date="2016-07" db="EMBL/GenBank/DDBJ databases">
        <authorList>
            <person name="Bretaudeau A."/>
        </authorList>
    </citation>
    <scope>NUCLEOTIDE SEQUENCE</scope>
    <source>
        <strain evidence="1">Rice</strain>
        <tissue evidence="1">Whole body</tissue>
    </source>
</reference>